<dbReference type="GeneID" id="69053342"/>
<evidence type="ECO:0000313" key="1">
    <source>
        <dbReference type="EMBL" id="BAD71893.1"/>
    </source>
</evidence>
<dbReference type="EMBL" id="AP008227">
    <property type="protein sequence ID" value="BAD71893.1"/>
    <property type="molecule type" value="Genomic_DNA"/>
</dbReference>
<keyword evidence="1" id="KW-0614">Plasmid</keyword>
<dbReference type="PATRIC" id="fig|300852.9.peg.2040"/>
<sequence length="69" mass="7732">MVLKRDKEGWGLEAGDVGTVVLVYPHGGYVVGFVDHEFSAAFSRTLSSVRWARRRVRLVVAPRVRFSQG</sequence>
<gene>
    <name evidence="1" type="ordered locus">TTHB097</name>
</gene>
<evidence type="ECO:0000313" key="2">
    <source>
        <dbReference type="Proteomes" id="UP000000532"/>
    </source>
</evidence>
<organism evidence="1 2">
    <name type="scientific">Thermus thermophilus (strain ATCC 27634 / DSM 579 / HB8)</name>
    <dbReference type="NCBI Taxonomy" id="300852"/>
    <lineage>
        <taxon>Bacteria</taxon>
        <taxon>Thermotogati</taxon>
        <taxon>Deinococcota</taxon>
        <taxon>Deinococci</taxon>
        <taxon>Thermales</taxon>
        <taxon>Thermaceae</taxon>
        <taxon>Thermus</taxon>
    </lineage>
</organism>
<dbReference type="EnsemblBacteria" id="BAD71893">
    <property type="protein sequence ID" value="BAD71893"/>
    <property type="gene ID" value="BAD71893"/>
</dbReference>
<evidence type="ECO:0008006" key="3">
    <source>
        <dbReference type="Google" id="ProtNLM"/>
    </source>
</evidence>
<dbReference type="Pfam" id="PF16277">
    <property type="entry name" value="DUF4926"/>
    <property type="match status" value="1"/>
</dbReference>
<dbReference type="Proteomes" id="UP000000532">
    <property type="component" value="Plasmid pTT27"/>
</dbReference>
<accession>Q53W65</accession>
<dbReference type="InterPro" id="IPR032568">
    <property type="entry name" value="DUF4926"/>
</dbReference>
<name>Q53W65_THET8</name>
<dbReference type="HOGENOM" id="CLU_2774633_0_0_0"/>
<keyword evidence="2" id="KW-1185">Reference proteome</keyword>
<reference evidence="1 2" key="1">
    <citation type="submission" date="2004-11" db="EMBL/GenBank/DDBJ databases">
        <title>Complete genome sequence of Thermus thermophilus HB8.</title>
        <authorList>
            <person name="Masui R."/>
            <person name="Kurokawa K."/>
            <person name="Nakagawa N."/>
            <person name="Tokunaga F."/>
            <person name="Koyama Y."/>
            <person name="Shibata T."/>
            <person name="Oshima T."/>
            <person name="Yokoyama S."/>
            <person name="Yasunaga T."/>
            <person name="Kuramitsu S."/>
        </authorList>
    </citation>
    <scope>NUCLEOTIDE SEQUENCE [LARGE SCALE GENOMIC DNA]</scope>
    <source>
        <strain evidence="2">ATCC 27634 / DSM 579 / HB8</strain>
        <plasmid evidence="1 2">pTT27</plasmid>
    </source>
</reference>
<dbReference type="KEGG" id="ttj:TTHB097"/>
<dbReference type="AlphaFoldDB" id="Q53W65"/>
<protein>
    <recommendedName>
        <fullName evidence="3">DUF4926 domain-containing protein</fullName>
    </recommendedName>
</protein>
<dbReference type="RefSeq" id="WP_011229197.1">
    <property type="nucleotide sequence ID" value="NC_006462.1"/>
</dbReference>
<proteinExistence type="predicted"/>
<geneLocation type="plasmid" evidence="1 2">
    <name>pTT27</name>
</geneLocation>